<comment type="caution">
    <text evidence="2">The sequence shown here is derived from an EMBL/GenBank/DDBJ whole genome shotgun (WGS) entry which is preliminary data.</text>
</comment>
<dbReference type="Pfam" id="PF08378">
    <property type="entry name" value="NERD"/>
    <property type="match status" value="1"/>
</dbReference>
<protein>
    <recommendedName>
        <fullName evidence="1">NERD domain-containing protein</fullName>
    </recommendedName>
</protein>
<dbReference type="InterPro" id="IPR011528">
    <property type="entry name" value="NERD"/>
</dbReference>
<name>A0A917EWR2_HALAA</name>
<dbReference type="Proteomes" id="UP000660110">
    <property type="component" value="Unassembled WGS sequence"/>
</dbReference>
<proteinExistence type="predicted"/>
<dbReference type="AlphaFoldDB" id="A0A917EWR2"/>
<keyword evidence="3" id="KW-1185">Reference proteome</keyword>
<evidence type="ECO:0000313" key="3">
    <source>
        <dbReference type="Proteomes" id="UP000660110"/>
    </source>
</evidence>
<organism evidence="2 3">
    <name type="scientific">Halobacillus andaensis</name>
    <dbReference type="NCBI Taxonomy" id="1176239"/>
    <lineage>
        <taxon>Bacteria</taxon>
        <taxon>Bacillati</taxon>
        <taxon>Bacillota</taxon>
        <taxon>Bacilli</taxon>
        <taxon>Bacillales</taxon>
        <taxon>Bacillaceae</taxon>
        <taxon>Halobacillus</taxon>
    </lineage>
</organism>
<feature type="domain" description="NERD" evidence="1">
    <location>
        <begin position="38"/>
        <end position="153"/>
    </location>
</feature>
<accession>A0A917EWR2</accession>
<reference evidence="2" key="1">
    <citation type="journal article" date="2014" name="Int. J. Syst. Evol. Microbiol.">
        <title>Complete genome sequence of Corynebacterium casei LMG S-19264T (=DSM 44701T), isolated from a smear-ripened cheese.</title>
        <authorList>
            <consortium name="US DOE Joint Genome Institute (JGI-PGF)"/>
            <person name="Walter F."/>
            <person name="Albersmeier A."/>
            <person name="Kalinowski J."/>
            <person name="Ruckert C."/>
        </authorList>
    </citation>
    <scope>NUCLEOTIDE SEQUENCE</scope>
    <source>
        <strain evidence="2">CGMCC 1.12153</strain>
    </source>
</reference>
<gene>
    <name evidence="2" type="ORF">GCM10010954_26590</name>
</gene>
<reference evidence="2" key="2">
    <citation type="submission" date="2020-09" db="EMBL/GenBank/DDBJ databases">
        <authorList>
            <person name="Sun Q."/>
            <person name="Zhou Y."/>
        </authorList>
    </citation>
    <scope>NUCLEOTIDE SEQUENCE</scope>
    <source>
        <strain evidence="2">CGMCC 1.12153</strain>
    </source>
</reference>
<dbReference type="PROSITE" id="PS50965">
    <property type="entry name" value="NERD"/>
    <property type="match status" value="1"/>
</dbReference>
<evidence type="ECO:0000259" key="1">
    <source>
        <dbReference type="PROSITE" id="PS50965"/>
    </source>
</evidence>
<dbReference type="RefSeq" id="WP_188377994.1">
    <property type="nucleotide sequence ID" value="NZ_BMEL01000003.1"/>
</dbReference>
<dbReference type="EMBL" id="BMEL01000003">
    <property type="protein sequence ID" value="GGF26247.1"/>
    <property type="molecule type" value="Genomic_DNA"/>
</dbReference>
<sequence>MIVKERRKPDQMLALEALQRRANLRRDEIEKDLLLARAGFRGEEALNYHLQQIPPHSHILHDIRFAVDELFVQLDTLLLADNFITIIEVKNFTGTLTFDEERHQMIRTLDGKEEAFLDPLLQVRRQKNYLRKWLNAHQYTELPIETLIVISKPSTIIHTSNPSVIHSAYLPFKINELESKYAQRVLGQNELLRMGEELKQAHVPRKIDLLQKYKIKKEELRVGVHCSSCSTLPMLRGYGKWKCTYCGYVSADAHIESLRDYRLLVEESITNRELRWFLQIDSERIARSIIQSLNPVGKTKGRRYRLDFL</sequence>
<evidence type="ECO:0000313" key="2">
    <source>
        <dbReference type="EMBL" id="GGF26247.1"/>
    </source>
</evidence>